<dbReference type="VEuPathDB" id="VectorBase:PHUM565440"/>
<name>E0W0Y4_PEDHC</name>
<dbReference type="InParanoid" id="E0W0Y4"/>
<reference evidence="1" key="2">
    <citation type="submission" date="2007-04" db="EMBL/GenBank/DDBJ databases">
        <title>The genome of the human body louse.</title>
        <authorList>
            <consortium name="The Human Body Louse Genome Consortium"/>
            <person name="Kirkness E."/>
            <person name="Walenz B."/>
            <person name="Hass B."/>
            <person name="Bruggner R."/>
            <person name="Strausberg R."/>
        </authorList>
    </citation>
    <scope>NUCLEOTIDE SEQUENCE</scope>
    <source>
        <strain evidence="1">USDA</strain>
    </source>
</reference>
<gene>
    <name evidence="2" type="primary">8234808</name>
    <name evidence="1" type="ORF">Phum_PHUM565440</name>
</gene>
<evidence type="ECO:0000313" key="3">
    <source>
        <dbReference type="Proteomes" id="UP000009046"/>
    </source>
</evidence>
<dbReference type="AlphaFoldDB" id="E0W0Y4"/>
<evidence type="ECO:0000313" key="2">
    <source>
        <dbReference type="EnsemblMetazoa" id="PHUM565440-PA"/>
    </source>
</evidence>
<accession>E0W0Y4</accession>
<dbReference type="EMBL" id="DS235863">
    <property type="protein sequence ID" value="EEB19289.1"/>
    <property type="molecule type" value="Genomic_DNA"/>
</dbReference>
<sequence>MEEYVYAAKKPGRGRRCLCPGSLTQTIIVSNNGRPGYNLDYPHQPNPWSGNNIFYPNMFSQNYLYPNTLQSNYHNVPPYYGVAPGNLPFYNFP</sequence>
<reference evidence="2" key="3">
    <citation type="submission" date="2021-02" db="UniProtKB">
        <authorList>
            <consortium name="EnsemblMetazoa"/>
        </authorList>
    </citation>
    <scope>IDENTIFICATION</scope>
    <source>
        <strain evidence="2">USDA</strain>
    </source>
</reference>
<dbReference type="EMBL" id="AAZO01006867">
    <property type="status" value="NOT_ANNOTATED_CDS"/>
    <property type="molecule type" value="Genomic_DNA"/>
</dbReference>
<dbReference type="Proteomes" id="UP000009046">
    <property type="component" value="Unassembled WGS sequence"/>
</dbReference>
<dbReference type="CTD" id="8234808"/>
<keyword evidence="3" id="KW-1185">Reference proteome</keyword>
<protein>
    <submittedName>
        <fullName evidence="1 2">Uncharacterized protein</fullName>
    </submittedName>
</protein>
<dbReference type="KEGG" id="phu:Phum_PHUM565440"/>
<evidence type="ECO:0000313" key="1">
    <source>
        <dbReference type="EMBL" id="EEB19289.1"/>
    </source>
</evidence>
<proteinExistence type="predicted"/>
<reference evidence="1" key="1">
    <citation type="submission" date="2007-04" db="EMBL/GenBank/DDBJ databases">
        <title>Annotation of Pediculus humanus corporis strain USDA.</title>
        <authorList>
            <person name="Kirkness E."/>
            <person name="Hannick L."/>
            <person name="Hass B."/>
            <person name="Bruggner R."/>
            <person name="Lawson D."/>
            <person name="Bidwell S."/>
            <person name="Joardar V."/>
            <person name="Caler E."/>
            <person name="Walenz B."/>
            <person name="Inman J."/>
            <person name="Schobel S."/>
            <person name="Galinsky K."/>
            <person name="Amedeo P."/>
            <person name="Strausberg R."/>
        </authorList>
    </citation>
    <scope>NUCLEOTIDE SEQUENCE</scope>
    <source>
        <strain evidence="1">USDA</strain>
    </source>
</reference>
<dbReference type="RefSeq" id="XP_002432027.1">
    <property type="nucleotide sequence ID" value="XM_002431982.1"/>
</dbReference>
<dbReference type="HOGENOM" id="CLU_2402314_0_0_1"/>
<dbReference type="GeneID" id="8234808"/>
<organism>
    <name type="scientific">Pediculus humanus subsp. corporis</name>
    <name type="common">Body louse</name>
    <dbReference type="NCBI Taxonomy" id="121224"/>
    <lineage>
        <taxon>Eukaryota</taxon>
        <taxon>Metazoa</taxon>
        <taxon>Ecdysozoa</taxon>
        <taxon>Arthropoda</taxon>
        <taxon>Hexapoda</taxon>
        <taxon>Insecta</taxon>
        <taxon>Pterygota</taxon>
        <taxon>Neoptera</taxon>
        <taxon>Paraneoptera</taxon>
        <taxon>Psocodea</taxon>
        <taxon>Troctomorpha</taxon>
        <taxon>Phthiraptera</taxon>
        <taxon>Anoplura</taxon>
        <taxon>Pediculidae</taxon>
        <taxon>Pediculus</taxon>
    </lineage>
</organism>
<dbReference type="EnsemblMetazoa" id="PHUM565440-RA">
    <property type="protein sequence ID" value="PHUM565440-PA"/>
    <property type="gene ID" value="PHUM565440"/>
</dbReference>